<dbReference type="AlphaFoldDB" id="A0A0E9S6W1"/>
<evidence type="ECO:0000313" key="1">
    <source>
        <dbReference type="EMBL" id="JAH37184.1"/>
    </source>
</evidence>
<sequence>MSTRGESLSLHCIHACVCVCVRVYLSTYLCGLGFHLAQLLRVIFPAEANLHTLFLVSHRNSLLFAQPPLGDKCEHSNHI</sequence>
<accession>A0A0E9S6W1</accession>
<dbReference type="EMBL" id="GBXM01071393">
    <property type="protein sequence ID" value="JAH37184.1"/>
    <property type="molecule type" value="Transcribed_RNA"/>
</dbReference>
<name>A0A0E9S6W1_ANGAN</name>
<reference evidence="1" key="1">
    <citation type="submission" date="2014-11" db="EMBL/GenBank/DDBJ databases">
        <authorList>
            <person name="Amaro Gonzalez C."/>
        </authorList>
    </citation>
    <scope>NUCLEOTIDE SEQUENCE</scope>
</reference>
<organism evidence="1">
    <name type="scientific">Anguilla anguilla</name>
    <name type="common">European freshwater eel</name>
    <name type="synonym">Muraena anguilla</name>
    <dbReference type="NCBI Taxonomy" id="7936"/>
    <lineage>
        <taxon>Eukaryota</taxon>
        <taxon>Metazoa</taxon>
        <taxon>Chordata</taxon>
        <taxon>Craniata</taxon>
        <taxon>Vertebrata</taxon>
        <taxon>Euteleostomi</taxon>
        <taxon>Actinopterygii</taxon>
        <taxon>Neopterygii</taxon>
        <taxon>Teleostei</taxon>
        <taxon>Anguilliformes</taxon>
        <taxon>Anguillidae</taxon>
        <taxon>Anguilla</taxon>
    </lineage>
</organism>
<proteinExistence type="predicted"/>
<reference evidence="1" key="2">
    <citation type="journal article" date="2015" name="Fish Shellfish Immunol.">
        <title>Early steps in the European eel (Anguilla anguilla)-Vibrio vulnificus interaction in the gills: Role of the RtxA13 toxin.</title>
        <authorList>
            <person name="Callol A."/>
            <person name="Pajuelo D."/>
            <person name="Ebbesson L."/>
            <person name="Teles M."/>
            <person name="MacKenzie S."/>
            <person name="Amaro C."/>
        </authorList>
    </citation>
    <scope>NUCLEOTIDE SEQUENCE</scope>
</reference>
<protein>
    <submittedName>
        <fullName evidence="1">Uncharacterized protein</fullName>
    </submittedName>
</protein>